<dbReference type="Proteomes" id="UP000692816">
    <property type="component" value="Unassembled WGS sequence"/>
</dbReference>
<name>A0ABS3MT31_9BRAD</name>
<sequence length="273" mass="30603">MSESMSLHDLLLRDWGMNLPITGGWGRSPDDPIVITTDDPGAIVMAQLHTLRGLGRGRGVFWRTMGLRWENEARAIQQFKIETRELTATEIISQVENYYFDVSSLLLAGSKPLGPSLIVFRDDSGLLFPYEIGWLHHDTLVNNEPHKVGAGVTIHFKAPQTIASVYVYGIGQINSRDIRHPRILEEFENASADLMRVNPHFTPWPDREMADRLVRYYRVGEGREASLLALAAGQDRFVKVRATWLRDEFIDSVAGTFLDKVIAIAAGAQSETG</sequence>
<organism evidence="1 2">
    <name type="scientific">Bradyrhizobium quebecense</name>
    <dbReference type="NCBI Taxonomy" id="2748629"/>
    <lineage>
        <taxon>Bacteria</taxon>
        <taxon>Pseudomonadati</taxon>
        <taxon>Pseudomonadota</taxon>
        <taxon>Alphaproteobacteria</taxon>
        <taxon>Hyphomicrobiales</taxon>
        <taxon>Nitrobacteraceae</taxon>
        <taxon>Bradyrhizobium</taxon>
    </lineage>
</organism>
<keyword evidence="2" id="KW-1185">Reference proteome</keyword>
<protein>
    <submittedName>
        <fullName evidence="1">Uncharacterized protein</fullName>
    </submittedName>
</protein>
<evidence type="ECO:0000313" key="2">
    <source>
        <dbReference type="Proteomes" id="UP000692816"/>
    </source>
</evidence>
<reference evidence="1" key="1">
    <citation type="journal article" date="2021" name="Int. J. Syst. Evol. Microbiol.">
        <title>Bradyrhizobium septentrionale sp. nov. (sv. septentrionale) and Bradyrhizobium quebecense sp. nov. (sv. septentrionale) associated with legumes native to Canada possess rearranged symbiosis genes and numerous insertion sequences.</title>
        <authorList>
            <person name="Bromfield E.S.P."/>
            <person name="Cloutier S."/>
        </authorList>
    </citation>
    <scope>NUCLEOTIDE SEQUENCE</scope>
    <source>
        <strain evidence="1">12S5</strain>
    </source>
</reference>
<dbReference type="EMBL" id="JAGEPA010000001">
    <property type="protein sequence ID" value="MBO1434660.1"/>
    <property type="molecule type" value="Genomic_DNA"/>
</dbReference>
<gene>
    <name evidence="1" type="ORF">J4P68_35940</name>
</gene>
<accession>A0ABS3MT31</accession>
<dbReference type="RefSeq" id="WP_207837846.1">
    <property type="nucleotide sequence ID" value="NZ_CP088282.1"/>
</dbReference>
<proteinExistence type="predicted"/>
<comment type="caution">
    <text evidence="1">The sequence shown here is derived from an EMBL/GenBank/DDBJ whole genome shotgun (WGS) entry which is preliminary data.</text>
</comment>
<evidence type="ECO:0000313" key="1">
    <source>
        <dbReference type="EMBL" id="MBO1434660.1"/>
    </source>
</evidence>